<dbReference type="SUPFAM" id="SSF53850">
    <property type="entry name" value="Periplasmic binding protein-like II"/>
    <property type="match status" value="1"/>
</dbReference>
<evidence type="ECO:0000313" key="3">
    <source>
        <dbReference type="EMBL" id="TCP40172.1"/>
    </source>
</evidence>
<evidence type="ECO:0000259" key="2">
    <source>
        <dbReference type="Pfam" id="PF00497"/>
    </source>
</evidence>
<keyword evidence="4" id="KW-1185">Reference proteome</keyword>
<dbReference type="Pfam" id="PF00497">
    <property type="entry name" value="SBP_bac_3"/>
    <property type="match status" value="1"/>
</dbReference>
<feature type="chain" id="PRO_5020751920" evidence="1">
    <location>
        <begin position="23"/>
        <end position="116"/>
    </location>
</feature>
<organism evidence="3 4">
    <name type="scientific">Rhodovulum marinum</name>
    <dbReference type="NCBI Taxonomy" id="320662"/>
    <lineage>
        <taxon>Bacteria</taxon>
        <taxon>Pseudomonadati</taxon>
        <taxon>Pseudomonadota</taxon>
        <taxon>Alphaproteobacteria</taxon>
        <taxon>Rhodobacterales</taxon>
        <taxon>Paracoccaceae</taxon>
        <taxon>Rhodovulum</taxon>
    </lineage>
</organism>
<dbReference type="RefSeq" id="WP_132463027.1">
    <property type="nucleotide sequence ID" value="NZ_SLXP01000008.1"/>
</dbReference>
<evidence type="ECO:0000313" key="4">
    <source>
        <dbReference type="Proteomes" id="UP000294835"/>
    </source>
</evidence>
<dbReference type="OrthoDB" id="9814231at2"/>
<name>A0A4R2PVP0_9RHOB</name>
<feature type="signal peptide" evidence="1">
    <location>
        <begin position="1"/>
        <end position="22"/>
    </location>
</feature>
<dbReference type="EMBL" id="SLXP01000008">
    <property type="protein sequence ID" value="TCP40172.1"/>
    <property type="molecule type" value="Genomic_DNA"/>
</dbReference>
<accession>A0A4R2PVP0</accession>
<comment type="caution">
    <text evidence="3">The sequence shown here is derived from an EMBL/GenBank/DDBJ whole genome shotgun (WGS) entry which is preliminary data.</text>
</comment>
<dbReference type="Proteomes" id="UP000294835">
    <property type="component" value="Unassembled WGS sequence"/>
</dbReference>
<feature type="domain" description="Solute-binding protein family 3/N-terminal" evidence="2">
    <location>
        <begin position="34"/>
        <end position="116"/>
    </location>
</feature>
<dbReference type="Gene3D" id="3.40.190.10">
    <property type="entry name" value="Periplasmic binding protein-like II"/>
    <property type="match status" value="1"/>
</dbReference>
<sequence length="116" mass="12145">MSARSPVPALLALVLSAAAAFAQCGQATRDVDVVVAIRDAPPFSAMSPSGFAEGFAIDIWTSVEHDLISEGAMTASEIVLCRSIAEQEAALIDGSVDVVISPLTITAQRMRSYDFS</sequence>
<keyword evidence="1" id="KW-0732">Signal</keyword>
<protein>
    <submittedName>
        <fullName evidence="3">Extracellular solute-binding protein (Family 3)</fullName>
    </submittedName>
</protein>
<gene>
    <name evidence="3" type="ORF">EV662_10846</name>
</gene>
<reference evidence="3 4" key="1">
    <citation type="submission" date="2019-03" db="EMBL/GenBank/DDBJ databases">
        <title>Genomic Encyclopedia of Type Strains, Phase IV (KMG-IV): sequencing the most valuable type-strain genomes for metagenomic binning, comparative biology and taxonomic classification.</title>
        <authorList>
            <person name="Goeker M."/>
        </authorList>
    </citation>
    <scope>NUCLEOTIDE SEQUENCE [LARGE SCALE GENOMIC DNA]</scope>
    <source>
        <strain evidence="3 4">DSM 18063</strain>
    </source>
</reference>
<dbReference type="InterPro" id="IPR001638">
    <property type="entry name" value="Solute-binding_3/MltF_N"/>
</dbReference>
<evidence type="ECO:0000256" key="1">
    <source>
        <dbReference type="SAM" id="SignalP"/>
    </source>
</evidence>
<proteinExistence type="predicted"/>
<dbReference type="AlphaFoldDB" id="A0A4R2PVP0"/>